<evidence type="ECO:0000256" key="1">
    <source>
        <dbReference type="SAM" id="Phobius"/>
    </source>
</evidence>
<accession>A0A449BED3</accession>
<dbReference type="STRING" id="1278311.GCA_000428705_00191"/>
<dbReference type="Gene3D" id="1.10.1760.20">
    <property type="match status" value="1"/>
</dbReference>
<name>A0A449BED3_HAPAX</name>
<feature type="transmembrane region" description="Helical" evidence="1">
    <location>
        <begin position="9"/>
        <end position="30"/>
    </location>
</feature>
<organism evidence="2 3">
    <name type="scientific">Haploplasma axanthum</name>
    <name type="common">Acholeplasma axanthum</name>
    <dbReference type="NCBI Taxonomy" id="29552"/>
    <lineage>
        <taxon>Bacteria</taxon>
        <taxon>Bacillati</taxon>
        <taxon>Mycoplasmatota</taxon>
        <taxon>Mollicutes</taxon>
        <taxon>Acholeplasmatales</taxon>
        <taxon>Acholeplasmataceae</taxon>
        <taxon>Haploplasma</taxon>
    </lineage>
</organism>
<feature type="transmembrane region" description="Helical" evidence="1">
    <location>
        <begin position="97"/>
        <end position="122"/>
    </location>
</feature>
<keyword evidence="1" id="KW-1133">Transmembrane helix</keyword>
<sequence>MKKFDLRKLIVTAVLVAVAIVVDVIISYIPGLNLSMPMGGKFFGISMIPLILIGLIFGLKYGLLGGFIYALYNFSFDYLIYLSVLKSTLESWTGTNWTVWHIIGLIAFDYLIPFTAFGLSGLFYKDNLKSIKNVVYSVLLVSLVRWVSATFSGVLLWGSSIKYAVDKVNEGTANADIATKIFESMNGNLVLYSGIYNSIYILSTGIVVTLIIILIRKRLLDITEQLNLNPSSSIHQ</sequence>
<keyword evidence="1" id="KW-0812">Transmembrane</keyword>
<dbReference type="Proteomes" id="UP000289841">
    <property type="component" value="Chromosome"/>
</dbReference>
<dbReference type="KEGG" id="aaxa:NCTC10138_01196"/>
<protein>
    <submittedName>
        <fullName evidence="2">Thiamine ECF transporter S component ThiT</fullName>
    </submittedName>
</protein>
<feature type="transmembrane region" description="Helical" evidence="1">
    <location>
        <begin position="42"/>
        <end position="59"/>
    </location>
</feature>
<dbReference type="InterPro" id="IPR012651">
    <property type="entry name" value="Thia_Transptr_ThiT"/>
</dbReference>
<dbReference type="Pfam" id="PF09515">
    <property type="entry name" value="Thia_YuaJ"/>
    <property type="match status" value="1"/>
</dbReference>
<dbReference type="RefSeq" id="WP_026391077.1">
    <property type="nucleotide sequence ID" value="NZ_LR215048.1"/>
</dbReference>
<keyword evidence="1" id="KW-0472">Membrane</keyword>
<evidence type="ECO:0000313" key="2">
    <source>
        <dbReference type="EMBL" id="VEU80811.1"/>
    </source>
</evidence>
<gene>
    <name evidence="2" type="primary">thiT</name>
    <name evidence="2" type="ORF">NCTC10138_01196</name>
</gene>
<reference evidence="2 3" key="1">
    <citation type="submission" date="2019-01" db="EMBL/GenBank/DDBJ databases">
        <authorList>
            <consortium name="Pathogen Informatics"/>
        </authorList>
    </citation>
    <scope>NUCLEOTIDE SEQUENCE [LARGE SCALE GENOMIC DNA]</scope>
    <source>
        <strain evidence="2 3">NCTC10138</strain>
    </source>
</reference>
<dbReference type="GO" id="GO:0005886">
    <property type="term" value="C:plasma membrane"/>
    <property type="evidence" value="ECO:0007669"/>
    <property type="project" value="InterPro"/>
</dbReference>
<dbReference type="GO" id="GO:0015234">
    <property type="term" value="F:thiamine transmembrane transporter activity"/>
    <property type="evidence" value="ECO:0007669"/>
    <property type="project" value="InterPro"/>
</dbReference>
<dbReference type="EMBL" id="LR215048">
    <property type="protein sequence ID" value="VEU80811.1"/>
    <property type="molecule type" value="Genomic_DNA"/>
</dbReference>
<evidence type="ECO:0000313" key="3">
    <source>
        <dbReference type="Proteomes" id="UP000289841"/>
    </source>
</evidence>
<keyword evidence="3" id="KW-1185">Reference proteome</keyword>
<feature type="transmembrane region" description="Helical" evidence="1">
    <location>
        <begin position="66"/>
        <end position="85"/>
    </location>
</feature>
<feature type="transmembrane region" description="Helical" evidence="1">
    <location>
        <begin position="134"/>
        <end position="157"/>
    </location>
</feature>
<proteinExistence type="predicted"/>
<dbReference type="AlphaFoldDB" id="A0A449BED3"/>
<feature type="transmembrane region" description="Helical" evidence="1">
    <location>
        <begin position="195"/>
        <end position="215"/>
    </location>
</feature>